<organism evidence="2 3">
    <name type="scientific">Pseudogracilibacillus auburnensis</name>
    <dbReference type="NCBI Taxonomy" id="1494959"/>
    <lineage>
        <taxon>Bacteria</taxon>
        <taxon>Bacillati</taxon>
        <taxon>Bacillota</taxon>
        <taxon>Bacilli</taxon>
        <taxon>Bacillales</taxon>
        <taxon>Bacillaceae</taxon>
        <taxon>Pseudogracilibacillus</taxon>
    </lineage>
</organism>
<dbReference type="Pfam" id="PF18711">
    <property type="entry name" value="TxDE"/>
    <property type="match status" value="1"/>
</dbReference>
<dbReference type="RefSeq" id="WP_110393893.1">
    <property type="nucleotide sequence ID" value="NZ_JBHUHB010000001.1"/>
</dbReference>
<evidence type="ECO:0000313" key="2">
    <source>
        <dbReference type="EMBL" id="PXW90651.1"/>
    </source>
</evidence>
<protein>
    <submittedName>
        <fullName evidence="2">Glyoxalase/bleomycin resistance protein/dioxygenase superfamily protein</fullName>
    </submittedName>
</protein>
<gene>
    <name evidence="2" type="ORF">DFR56_101565</name>
</gene>
<dbReference type="EMBL" id="QJJQ01000001">
    <property type="protein sequence ID" value="PXW90651.1"/>
    <property type="molecule type" value="Genomic_DNA"/>
</dbReference>
<dbReference type="Gene3D" id="3.10.180.10">
    <property type="entry name" value="2,3-Dihydroxybiphenyl 1,2-Dioxygenase, domain 1"/>
    <property type="match status" value="1"/>
</dbReference>
<dbReference type="PROSITE" id="PS51819">
    <property type="entry name" value="VOC"/>
    <property type="match status" value="1"/>
</dbReference>
<accession>A0A2V3WC79</accession>
<keyword evidence="2" id="KW-0223">Dioxygenase</keyword>
<dbReference type="GO" id="GO:0051213">
    <property type="term" value="F:dioxygenase activity"/>
    <property type="evidence" value="ECO:0007669"/>
    <property type="project" value="UniProtKB-KW"/>
</dbReference>
<dbReference type="InterPro" id="IPR040553">
    <property type="entry name" value="TxDE"/>
</dbReference>
<evidence type="ECO:0000259" key="1">
    <source>
        <dbReference type="PROSITE" id="PS51819"/>
    </source>
</evidence>
<sequence length="223" mass="25322">MEIKQVILQTNKMNETKRFYTDTLGFSLIKEEEEMFCVAIGSSEMVFAKTDEKVSPYYHFAFNIQSNKFDEAKSWIKERVNLNTEDGKDEADFSFLQAHSLYFYDPSGNIVEFISRHAISEAGDKLFSSKSVLNIGEISLTVPDVQYVGQQLIDIGINERNNRPLSTTSLNFMGDKTTGAFILLVQPGRRWIFSDKISAVFPVEIILASGERITLNEQGFNIN</sequence>
<dbReference type="SUPFAM" id="SSF54593">
    <property type="entry name" value="Glyoxalase/Bleomycin resistance protein/Dihydroxybiphenyl dioxygenase"/>
    <property type="match status" value="1"/>
</dbReference>
<dbReference type="Pfam" id="PF00903">
    <property type="entry name" value="Glyoxalase"/>
    <property type="match status" value="1"/>
</dbReference>
<feature type="domain" description="VOC" evidence="1">
    <location>
        <begin position="2"/>
        <end position="116"/>
    </location>
</feature>
<comment type="caution">
    <text evidence="2">The sequence shown here is derived from an EMBL/GenBank/DDBJ whole genome shotgun (WGS) entry which is preliminary data.</text>
</comment>
<dbReference type="Proteomes" id="UP000247978">
    <property type="component" value="Unassembled WGS sequence"/>
</dbReference>
<dbReference type="OrthoDB" id="2703022at2"/>
<keyword evidence="3" id="KW-1185">Reference proteome</keyword>
<proteinExistence type="predicted"/>
<dbReference type="AlphaFoldDB" id="A0A2V3WC79"/>
<reference evidence="2 3" key="1">
    <citation type="submission" date="2018-05" db="EMBL/GenBank/DDBJ databases">
        <title>Genomic Encyclopedia of Type Strains, Phase IV (KMG-IV): sequencing the most valuable type-strain genomes for metagenomic binning, comparative biology and taxonomic classification.</title>
        <authorList>
            <person name="Goeker M."/>
        </authorList>
    </citation>
    <scope>NUCLEOTIDE SEQUENCE [LARGE SCALE GENOMIC DNA]</scope>
    <source>
        <strain evidence="2 3">DSM 28556</strain>
    </source>
</reference>
<dbReference type="InterPro" id="IPR037523">
    <property type="entry name" value="VOC_core"/>
</dbReference>
<evidence type="ECO:0000313" key="3">
    <source>
        <dbReference type="Proteomes" id="UP000247978"/>
    </source>
</evidence>
<dbReference type="InterPro" id="IPR029068">
    <property type="entry name" value="Glyas_Bleomycin-R_OHBP_Dase"/>
</dbReference>
<keyword evidence="2" id="KW-0560">Oxidoreductase</keyword>
<name>A0A2V3WC79_9BACI</name>
<dbReference type="InterPro" id="IPR004360">
    <property type="entry name" value="Glyas_Fos-R_dOase_dom"/>
</dbReference>